<dbReference type="EMBL" id="CP007155">
    <property type="protein sequence ID" value="AHH97596.1"/>
    <property type="molecule type" value="Genomic_DNA"/>
</dbReference>
<sequence length="109" mass="11567">MEKEVISAMRVLEVYRAKNLALEPGDAVLLDTVQRLHTALERMEGVPVDLGAAVRSLIEVDQKAEHVRGVMTGADLGVSPPSGATHVRQQVGTVHEGGEVTGFRAGGAR</sequence>
<gene>
    <name evidence="1" type="ORF">KALB_4233</name>
</gene>
<name>W5WAL0_9PSEU</name>
<evidence type="ECO:0000313" key="1">
    <source>
        <dbReference type="EMBL" id="AHH97596.1"/>
    </source>
</evidence>
<dbReference type="RefSeq" id="WP_025357663.1">
    <property type="nucleotide sequence ID" value="NZ_CP007155.1"/>
</dbReference>
<protein>
    <submittedName>
        <fullName evidence="1">Uncharacterized protein</fullName>
    </submittedName>
</protein>
<dbReference type="KEGG" id="kal:KALB_4233"/>
<accession>W5WAL0</accession>
<dbReference type="HOGENOM" id="CLU_2180388_0_0_11"/>
<organism evidence="1 2">
    <name type="scientific">Kutzneria albida DSM 43870</name>
    <dbReference type="NCBI Taxonomy" id="1449976"/>
    <lineage>
        <taxon>Bacteria</taxon>
        <taxon>Bacillati</taxon>
        <taxon>Actinomycetota</taxon>
        <taxon>Actinomycetes</taxon>
        <taxon>Pseudonocardiales</taxon>
        <taxon>Pseudonocardiaceae</taxon>
        <taxon>Kutzneria</taxon>
    </lineage>
</organism>
<reference evidence="1 2" key="1">
    <citation type="journal article" date="2014" name="BMC Genomics">
        <title>Complete genome sequence of producer of the glycopeptide antibiotic Aculeximycin Kutzneria albida DSM 43870T, a representative of minor genus of Pseudonocardiaceae.</title>
        <authorList>
            <person name="Rebets Y."/>
            <person name="Tokovenko B."/>
            <person name="Lushchyk I."/>
            <person name="Ruckert C."/>
            <person name="Zaburannyi N."/>
            <person name="Bechthold A."/>
            <person name="Kalinowski J."/>
            <person name="Luzhetskyy A."/>
        </authorList>
    </citation>
    <scope>NUCLEOTIDE SEQUENCE [LARGE SCALE GENOMIC DNA]</scope>
    <source>
        <strain evidence="1">DSM 43870</strain>
    </source>
</reference>
<dbReference type="AlphaFoldDB" id="W5WAL0"/>
<keyword evidence="2" id="KW-1185">Reference proteome</keyword>
<dbReference type="OrthoDB" id="4173012at2"/>
<evidence type="ECO:0000313" key="2">
    <source>
        <dbReference type="Proteomes" id="UP000019225"/>
    </source>
</evidence>
<dbReference type="Proteomes" id="UP000019225">
    <property type="component" value="Chromosome"/>
</dbReference>
<proteinExistence type="predicted"/>